<protein>
    <recommendedName>
        <fullName evidence="3">Lipoprotein</fullName>
    </recommendedName>
</protein>
<accession>A0ABZ0L2V5</accession>
<keyword evidence="2" id="KW-1185">Reference proteome</keyword>
<dbReference type="PROSITE" id="PS51257">
    <property type="entry name" value="PROKAR_LIPOPROTEIN"/>
    <property type="match status" value="1"/>
</dbReference>
<evidence type="ECO:0000313" key="1">
    <source>
        <dbReference type="EMBL" id="WOV86510.1"/>
    </source>
</evidence>
<organism evidence="1 2">
    <name type="scientific">Sporosarcina oncorhynchi</name>
    <dbReference type="NCBI Taxonomy" id="3056444"/>
    <lineage>
        <taxon>Bacteria</taxon>
        <taxon>Bacillati</taxon>
        <taxon>Bacillota</taxon>
        <taxon>Bacilli</taxon>
        <taxon>Bacillales</taxon>
        <taxon>Caryophanaceae</taxon>
        <taxon>Sporosarcina</taxon>
    </lineage>
</organism>
<dbReference type="RefSeq" id="WP_317965761.1">
    <property type="nucleotide sequence ID" value="NZ_CP129118.1"/>
</dbReference>
<sequence>MKPIKKYSIVWMLIFLLAGCSYLSPKGPSEETLSIKPYTLSDHEGVLLTMAGAEIPEIFTVDGKIAEGEDLKYSVEVYHDGKFKEELLLTSSTIDKQFKGDLIAFNVAEIDEKQAKITLSYPSGSTSTTYPIEVASLARSFGSLVESDSTLIKDKPSYLAAWVGTKGSMLRGVVPSDNGGLPNALETYDIALLYKVVWTDAGRD</sequence>
<reference evidence="1 2" key="1">
    <citation type="submission" date="2023-06" db="EMBL/GenBank/DDBJ databases">
        <title>Sporosarcina sp. nov., isolated from Korean tranditional fermented seafood 'Jeotgal'.</title>
        <authorList>
            <person name="Yang A.I."/>
            <person name="Shin N.-R."/>
        </authorList>
    </citation>
    <scope>NUCLEOTIDE SEQUENCE [LARGE SCALE GENOMIC DNA]</scope>
    <source>
        <strain evidence="1 2">T2O-4</strain>
    </source>
</reference>
<gene>
    <name evidence="1" type="ORF">QWT69_11370</name>
</gene>
<evidence type="ECO:0000313" key="2">
    <source>
        <dbReference type="Proteomes" id="UP001303902"/>
    </source>
</evidence>
<dbReference type="Proteomes" id="UP001303902">
    <property type="component" value="Chromosome"/>
</dbReference>
<name>A0ABZ0L2V5_9BACL</name>
<dbReference type="EMBL" id="CP129118">
    <property type="protein sequence ID" value="WOV86510.1"/>
    <property type="molecule type" value="Genomic_DNA"/>
</dbReference>
<evidence type="ECO:0008006" key="3">
    <source>
        <dbReference type="Google" id="ProtNLM"/>
    </source>
</evidence>
<proteinExistence type="predicted"/>